<dbReference type="Proteomes" id="UP000193104">
    <property type="component" value="Unassembled WGS sequence"/>
</dbReference>
<evidence type="ECO:0000313" key="7">
    <source>
        <dbReference type="Proteomes" id="UP000193104"/>
    </source>
</evidence>
<comment type="caution">
    <text evidence="6">The sequence shown here is derived from an EMBL/GenBank/DDBJ whole genome shotgun (WGS) entry which is preliminary data.</text>
</comment>
<evidence type="ECO:0000313" key="6">
    <source>
        <dbReference type="EMBL" id="ORM69351.1"/>
    </source>
</evidence>
<dbReference type="SUPFAM" id="SSF48498">
    <property type="entry name" value="Tetracyclin repressor-like, C-terminal domain"/>
    <property type="match status" value="1"/>
</dbReference>
<dbReference type="InterPro" id="IPR036271">
    <property type="entry name" value="Tet_transcr_reg_TetR-rel_C_sf"/>
</dbReference>
<evidence type="ECO:0000256" key="2">
    <source>
        <dbReference type="ARBA" id="ARBA00023125"/>
    </source>
</evidence>
<protein>
    <recommendedName>
        <fullName evidence="5">HTH tetR-type domain-containing protein</fullName>
    </recommendedName>
</protein>
<dbReference type="EMBL" id="MLFS01000074">
    <property type="protein sequence ID" value="ORM69351.1"/>
    <property type="molecule type" value="Genomic_DNA"/>
</dbReference>
<dbReference type="InterPro" id="IPR009057">
    <property type="entry name" value="Homeodomain-like_sf"/>
</dbReference>
<gene>
    <name evidence="6" type="ORF">HA48_19295</name>
</gene>
<feature type="DNA-binding region" description="H-T-H motif" evidence="4">
    <location>
        <begin position="29"/>
        <end position="48"/>
    </location>
</feature>
<proteinExistence type="predicted"/>
<dbReference type="PROSITE" id="PS50977">
    <property type="entry name" value="HTH_TETR_2"/>
    <property type="match status" value="1"/>
</dbReference>
<dbReference type="STRING" id="1076551.HA48_19295"/>
<dbReference type="AlphaFoldDB" id="A0A1X1CYH5"/>
<dbReference type="Gene3D" id="1.10.357.10">
    <property type="entry name" value="Tetracycline Repressor, domain 2"/>
    <property type="match status" value="1"/>
</dbReference>
<evidence type="ECO:0000256" key="1">
    <source>
        <dbReference type="ARBA" id="ARBA00023015"/>
    </source>
</evidence>
<keyword evidence="2 4" id="KW-0238">DNA-binding</keyword>
<dbReference type="SUPFAM" id="SSF46689">
    <property type="entry name" value="Homeodomain-like"/>
    <property type="match status" value="1"/>
</dbReference>
<evidence type="ECO:0000256" key="3">
    <source>
        <dbReference type="ARBA" id="ARBA00023163"/>
    </source>
</evidence>
<sequence>MARPKKISNEDVLNRVIPVFWKSGLAGASLGQLEEATDVNRSSLYATFCSKEQLFVSALEHYVSSAPAQFLLQKQPYGWENIEAFLLAAPFNNPAFSGCFVVNSAREVGELPEEALSIVRQFREAVIAQIQLNIPVEDAGKDGDIVADIIWSTLAEACLAANDALDRTAWQQRVTRLLKFLKPAR</sequence>
<evidence type="ECO:0000259" key="5">
    <source>
        <dbReference type="PROSITE" id="PS50977"/>
    </source>
</evidence>
<keyword evidence="1" id="KW-0805">Transcription regulation</keyword>
<organism evidence="6 7">
    <name type="scientific">Pantoea wallisii</name>
    <dbReference type="NCBI Taxonomy" id="1076551"/>
    <lineage>
        <taxon>Bacteria</taxon>
        <taxon>Pseudomonadati</taxon>
        <taxon>Pseudomonadota</taxon>
        <taxon>Gammaproteobacteria</taxon>
        <taxon>Enterobacterales</taxon>
        <taxon>Erwiniaceae</taxon>
        <taxon>Pantoea</taxon>
    </lineage>
</organism>
<evidence type="ECO:0000256" key="4">
    <source>
        <dbReference type="PROSITE-ProRule" id="PRU00335"/>
    </source>
</evidence>
<dbReference type="InterPro" id="IPR001647">
    <property type="entry name" value="HTH_TetR"/>
</dbReference>
<dbReference type="PANTHER" id="PTHR47506:SF1">
    <property type="entry name" value="HTH-TYPE TRANSCRIPTIONAL REGULATOR YJDC"/>
    <property type="match status" value="1"/>
</dbReference>
<dbReference type="GO" id="GO:0003677">
    <property type="term" value="F:DNA binding"/>
    <property type="evidence" value="ECO:0007669"/>
    <property type="project" value="UniProtKB-UniRule"/>
</dbReference>
<feature type="domain" description="HTH tetR-type" evidence="5">
    <location>
        <begin position="6"/>
        <end position="66"/>
    </location>
</feature>
<name>A0A1X1CYH5_9GAMM</name>
<keyword evidence="7" id="KW-1185">Reference proteome</keyword>
<dbReference type="OrthoDB" id="270177at2"/>
<keyword evidence="3" id="KW-0804">Transcription</keyword>
<accession>A0A1X1CYH5</accession>
<dbReference type="PANTHER" id="PTHR47506">
    <property type="entry name" value="TRANSCRIPTIONAL REGULATORY PROTEIN"/>
    <property type="match status" value="1"/>
</dbReference>
<reference evidence="6 7" key="1">
    <citation type="journal article" date="2017" name="Antonie Van Leeuwenhoek">
        <title>Phylogenomic resolution of the bacterial genus Pantoea and its relationship with Erwinia and Tatumella.</title>
        <authorList>
            <person name="Palmer M."/>
            <person name="Steenkamp E.T."/>
            <person name="Coetzee M.P."/>
            <person name="Chan W.Y."/>
            <person name="van Zyl E."/>
            <person name="De Maayer P."/>
            <person name="Coutinho T.A."/>
            <person name="Blom J."/>
            <person name="Smits T.H."/>
            <person name="Duffy B."/>
            <person name="Venter S.N."/>
        </authorList>
    </citation>
    <scope>NUCLEOTIDE SEQUENCE [LARGE SCALE GENOMIC DNA]</scope>
    <source>
        <strain evidence="6 7">LMG 26277</strain>
    </source>
</reference>